<feature type="domain" description="DUF7901" evidence="3">
    <location>
        <begin position="317"/>
        <end position="534"/>
    </location>
</feature>
<feature type="domain" description="GEVED" evidence="2">
    <location>
        <begin position="1393"/>
        <end position="1468"/>
    </location>
</feature>
<dbReference type="Pfam" id="PF20009">
    <property type="entry name" value="GEVED"/>
    <property type="match status" value="4"/>
</dbReference>
<accession>A0A6C2TW87</accession>
<feature type="chain" id="PRO_5025649333" evidence="1">
    <location>
        <begin position="26"/>
        <end position="1551"/>
    </location>
</feature>
<evidence type="ECO:0000313" key="5">
    <source>
        <dbReference type="Proteomes" id="UP000366872"/>
    </source>
</evidence>
<dbReference type="InterPro" id="IPR057223">
    <property type="entry name" value="DUF7901"/>
</dbReference>
<dbReference type="EMBL" id="CAAHFG010000001">
    <property type="protein sequence ID" value="VGO11802.1"/>
    <property type="molecule type" value="Genomic_DNA"/>
</dbReference>
<feature type="signal peptide" evidence="1">
    <location>
        <begin position="1"/>
        <end position="25"/>
    </location>
</feature>
<name>A0A6C2TW87_PONDE</name>
<dbReference type="Proteomes" id="UP000366872">
    <property type="component" value="Unassembled WGS sequence"/>
</dbReference>
<keyword evidence="1" id="KW-0732">Signal</keyword>
<protein>
    <submittedName>
        <fullName evidence="4">Uncharacterized protein</fullName>
    </submittedName>
</protein>
<sequence>MKAQVFRTTALLIAALSIAAVSLQAAPSLPITKPPVQSTGILTGPMQDPAATNGQWFLDLATGDEEYRPYEFHDNLLEYGGGNAETYAIEGIVPPGGIQYATGASGGYGDPIIGFKIDACIYNDTLSTFGDASASDNSHGESRQPMAEDEFYAGTLVDTKLTADFAIADTGLLPNAFTGPYNQPPYPSWIIADNEDELAWYCWSPADPPANQEVGNYYVPTWDFGDIPVYNSTCRTLDFTVDPPMDPTDPRYDLLYASQSDGIDLFANRTTSLKISTWIDLLGDDSTYTPYPEPPARSSDVSVFHDEPPPYEPTHKMHWPQLPDPNGWDVRASYHEWGPDQLQKVLADDFQCSANGPITKITFWGSFEFDGFNPSHEYGGITNFHLSLHKDIPADPPWVPYSMPVIPSEWEFDLDPFNLPAGWAIEVTAEAPSSQGWYDPNHDTFEENNHSQYFRYDVTIPVDDAFVQTEGEIYWLDISVMLGESEALWGWKTSGSEHFNDDGVWADLPVTNLAQWKELRDPLTGESLDLAFVIDGGDPDPDPYPDAKWFQPPDLSSNGFDVACRLQGDPPILLADDFLCTNHCAITNIIVWGSWLGDELPMIDGIANPSNVSFTLSFHADLPAGTARPWSIPGSNLWVRTFNPSEFSAEPITFDGMQEGWYDPPSGTYIPNADWTCWQYTFPVDLADAFVQTGTVDRPIIYWLDVQAHPIDEMEEARFGWKTTPPDHQWNDDAAWSPNLELYNGYDWFDLHYPPGHPYHQWEDNSFDLAFALFCGPEEQMENYDWGDAPDAAGAVGFNTLAANTGANHAIIPGFMLGNQIDGEPDGQPTPPADGDDINILYPGVPYPAGDEDGVVFTSAIVPGLNATLQVTMNGAAAAMLDAWMDLDGSGTWTAGDQIFSSHVLNPGANSLSFPVPNTAVPGTSYARFRLSTTGGLSPIGYAPDGEVEDYQFIIEDPIDWGDAPDTPYPTLSGSGGANHYILGGGLNPTLGAFVDPEPDGQPTPGADGDDLDALYPSLGDDEDGVTFLTPLIPGAVAQVNVVASGPAGFLQCWVDANGNGFWGDPGEQVLMNVSLAPGNNLLSFVVPPNGTGASVPAGIRFRYSSVRGLPFSGTAPDGEVEDYMEEVYPDSDIDWGDAPTGYPTLAANNGAHHLLGSPLFLGKAVDPEQDGQPSINADGDDANLLYPGIPYPPGDEDGVILTCPLLMPGGYASVNVIASQPGMLDAWVDFNADGSWAQAGDQIFSGQPLAMGTNSLFFPVPLTASWGPGYSRFRLSGAPSAYPASVSYTGLCMDGEVEDYEFLIKNADPGRDFGDAPNSYPTLLPTGARHTIVAGVMLGAVIDPEPDGQPSAATLDDTTGLDDEDGISFGGKIVAGSNATIIAVAGVSGGNLDAWIDFNNDGSFAGEHLWLGSSQWLNPGANSLTFAVPGLPAQALGPSMARFRISTAGGLAPSGPANDGEVEDYGVKLFQPAPTNLVITKLTFNTGLTVSTNEWTVENGIQYQLETKTNLLVSPWIPTGSPVIGPVNWQTNNISAERVKFYRVTVPWTP</sequence>
<dbReference type="RefSeq" id="WP_136077521.1">
    <property type="nucleotide sequence ID" value="NZ_CAAHFG010000001.1"/>
</dbReference>
<feature type="domain" description="GEVED" evidence="2">
    <location>
        <begin position="1225"/>
        <end position="1302"/>
    </location>
</feature>
<feature type="domain" description="DUF7901" evidence="3">
    <location>
        <begin position="548"/>
        <end position="773"/>
    </location>
</feature>
<dbReference type="Pfam" id="PF25470">
    <property type="entry name" value="DUF7901"/>
    <property type="match status" value="2"/>
</dbReference>
<evidence type="ECO:0000256" key="1">
    <source>
        <dbReference type="SAM" id="SignalP"/>
    </source>
</evidence>
<evidence type="ECO:0000259" key="2">
    <source>
        <dbReference type="Pfam" id="PF20009"/>
    </source>
</evidence>
<evidence type="ECO:0000313" key="4">
    <source>
        <dbReference type="EMBL" id="VGO11802.1"/>
    </source>
</evidence>
<organism evidence="4 5">
    <name type="scientific">Pontiella desulfatans</name>
    <dbReference type="NCBI Taxonomy" id="2750659"/>
    <lineage>
        <taxon>Bacteria</taxon>
        <taxon>Pseudomonadati</taxon>
        <taxon>Kiritimatiellota</taxon>
        <taxon>Kiritimatiellia</taxon>
        <taxon>Kiritimatiellales</taxon>
        <taxon>Pontiellaceae</taxon>
        <taxon>Pontiella</taxon>
    </lineage>
</organism>
<dbReference type="InterPro" id="IPR045474">
    <property type="entry name" value="GEVED"/>
</dbReference>
<evidence type="ECO:0000259" key="3">
    <source>
        <dbReference type="Pfam" id="PF25470"/>
    </source>
</evidence>
<reference evidence="4 5" key="1">
    <citation type="submission" date="2019-04" db="EMBL/GenBank/DDBJ databases">
        <authorList>
            <person name="Van Vliet M D."/>
        </authorList>
    </citation>
    <scope>NUCLEOTIDE SEQUENCE [LARGE SCALE GENOMIC DNA]</scope>
    <source>
        <strain evidence="4 5">F1</strain>
    </source>
</reference>
<feature type="domain" description="GEVED" evidence="2">
    <location>
        <begin position="881"/>
        <end position="953"/>
    </location>
</feature>
<proteinExistence type="predicted"/>
<feature type="domain" description="GEVED" evidence="2">
    <location>
        <begin position="1051"/>
        <end position="1125"/>
    </location>
</feature>
<keyword evidence="5" id="KW-1185">Reference proteome</keyword>
<gene>
    <name evidence="4" type="ORF">PDESU_00349</name>
</gene>